<dbReference type="Pfam" id="PF11209">
    <property type="entry name" value="LmeA"/>
    <property type="match status" value="1"/>
</dbReference>
<name>A0A1S2QNZ9_9ACTN</name>
<evidence type="ECO:0008006" key="3">
    <source>
        <dbReference type="Google" id="ProtNLM"/>
    </source>
</evidence>
<reference evidence="1 2" key="1">
    <citation type="submission" date="2016-10" db="EMBL/GenBank/DDBJ databases">
        <title>Genome sequence of Streptomyces sp. MUSC 1.</title>
        <authorList>
            <person name="Lee L.-H."/>
            <person name="Ser H.-L."/>
            <person name="Law J.W.-F."/>
        </authorList>
    </citation>
    <scope>NUCLEOTIDE SEQUENCE [LARGE SCALE GENOMIC DNA]</scope>
    <source>
        <strain evidence="1 2">MUSC 1</strain>
    </source>
</reference>
<dbReference type="AlphaFoldDB" id="A0A1S2QNZ9"/>
<dbReference type="InterPro" id="IPR021373">
    <property type="entry name" value="DUF2993"/>
</dbReference>
<proteinExistence type="predicted"/>
<dbReference type="Proteomes" id="UP000179642">
    <property type="component" value="Unassembled WGS sequence"/>
</dbReference>
<dbReference type="OrthoDB" id="3215846at2"/>
<comment type="caution">
    <text evidence="1">The sequence shown here is derived from an EMBL/GenBank/DDBJ whole genome shotgun (WGS) entry which is preliminary data.</text>
</comment>
<evidence type="ECO:0000313" key="2">
    <source>
        <dbReference type="Proteomes" id="UP000179642"/>
    </source>
</evidence>
<keyword evidence="2" id="KW-1185">Reference proteome</keyword>
<dbReference type="EMBL" id="MLYO01000009">
    <property type="protein sequence ID" value="OIK07824.1"/>
    <property type="molecule type" value="Genomic_DNA"/>
</dbReference>
<gene>
    <name evidence="1" type="ORF">BIV23_02330</name>
</gene>
<sequence length="261" mass="27070">MYQSQPDGEFVGESYYGDAAVCASPPPPRRRRRIIIAASLAALLVGAVVADRIAAAHAESRTAEAFQEGMGTPGRPSVHVGGFPVLTQLAQGSLRHVDITADDIPARGTTRPLPVTKLTVGLDGLKTSGNAKKAHARSVEATAFLSYDDLSSALGVRISQGDKPGRVDATASLPLAGDVTVSAAVSAVSGNRIAFSDIRVTQGELIPPAKVLLDKALSKPIPLQNVPEGLRLRSVTPTESGTDARFTGKSVIFRPGSSSVA</sequence>
<accession>A0A1S2QNZ9</accession>
<evidence type="ECO:0000313" key="1">
    <source>
        <dbReference type="EMBL" id="OIK07824.1"/>
    </source>
</evidence>
<dbReference type="RefSeq" id="WP_071379000.1">
    <property type="nucleotide sequence ID" value="NZ_MLYO01000009.1"/>
</dbReference>
<organism evidence="1 2">
    <name type="scientific">Streptomyces monashensis</name>
    <dbReference type="NCBI Taxonomy" id="1678012"/>
    <lineage>
        <taxon>Bacteria</taxon>
        <taxon>Bacillati</taxon>
        <taxon>Actinomycetota</taxon>
        <taxon>Actinomycetes</taxon>
        <taxon>Kitasatosporales</taxon>
        <taxon>Streptomycetaceae</taxon>
        <taxon>Streptomyces</taxon>
    </lineage>
</organism>
<protein>
    <recommendedName>
        <fullName evidence="3">DUF2993 domain-containing protein</fullName>
    </recommendedName>
</protein>